<feature type="compositionally biased region" description="Polar residues" evidence="1">
    <location>
        <begin position="28"/>
        <end position="37"/>
    </location>
</feature>
<organism evidence="2 3">
    <name type="scientific">Myriangium duriaei CBS 260.36</name>
    <dbReference type="NCBI Taxonomy" id="1168546"/>
    <lineage>
        <taxon>Eukaryota</taxon>
        <taxon>Fungi</taxon>
        <taxon>Dikarya</taxon>
        <taxon>Ascomycota</taxon>
        <taxon>Pezizomycotina</taxon>
        <taxon>Dothideomycetes</taxon>
        <taxon>Dothideomycetidae</taxon>
        <taxon>Myriangiales</taxon>
        <taxon>Myriangiaceae</taxon>
        <taxon>Myriangium</taxon>
    </lineage>
</organism>
<keyword evidence="3" id="KW-1185">Reference proteome</keyword>
<proteinExistence type="predicted"/>
<feature type="compositionally biased region" description="Low complexity" evidence="1">
    <location>
        <begin position="40"/>
        <end position="52"/>
    </location>
</feature>
<name>A0A9P4J4G4_9PEZI</name>
<evidence type="ECO:0000313" key="2">
    <source>
        <dbReference type="EMBL" id="KAF2152194.1"/>
    </source>
</evidence>
<dbReference type="EMBL" id="ML996086">
    <property type="protein sequence ID" value="KAF2152194.1"/>
    <property type="molecule type" value="Genomic_DNA"/>
</dbReference>
<evidence type="ECO:0000256" key="1">
    <source>
        <dbReference type="SAM" id="MobiDB-lite"/>
    </source>
</evidence>
<evidence type="ECO:0000313" key="3">
    <source>
        <dbReference type="Proteomes" id="UP000799439"/>
    </source>
</evidence>
<gene>
    <name evidence="2" type="ORF">K461DRAFT_143322</name>
</gene>
<protein>
    <submittedName>
        <fullName evidence="2">Uncharacterized protein</fullName>
    </submittedName>
</protein>
<reference evidence="2" key="1">
    <citation type="journal article" date="2020" name="Stud. Mycol.">
        <title>101 Dothideomycetes genomes: a test case for predicting lifestyles and emergence of pathogens.</title>
        <authorList>
            <person name="Haridas S."/>
            <person name="Albert R."/>
            <person name="Binder M."/>
            <person name="Bloem J."/>
            <person name="Labutti K."/>
            <person name="Salamov A."/>
            <person name="Andreopoulos B."/>
            <person name="Baker S."/>
            <person name="Barry K."/>
            <person name="Bills G."/>
            <person name="Bluhm B."/>
            <person name="Cannon C."/>
            <person name="Castanera R."/>
            <person name="Culley D."/>
            <person name="Daum C."/>
            <person name="Ezra D."/>
            <person name="Gonzalez J."/>
            <person name="Henrissat B."/>
            <person name="Kuo A."/>
            <person name="Liang C."/>
            <person name="Lipzen A."/>
            <person name="Lutzoni F."/>
            <person name="Magnuson J."/>
            <person name="Mondo S."/>
            <person name="Nolan M."/>
            <person name="Ohm R."/>
            <person name="Pangilinan J."/>
            <person name="Park H.-J."/>
            <person name="Ramirez L."/>
            <person name="Alfaro M."/>
            <person name="Sun H."/>
            <person name="Tritt A."/>
            <person name="Yoshinaga Y."/>
            <person name="Zwiers L.-H."/>
            <person name="Turgeon B."/>
            <person name="Goodwin S."/>
            <person name="Spatafora J."/>
            <person name="Crous P."/>
            <person name="Grigoriev I."/>
        </authorList>
    </citation>
    <scope>NUCLEOTIDE SEQUENCE</scope>
    <source>
        <strain evidence="2">CBS 260.36</strain>
    </source>
</reference>
<feature type="compositionally biased region" description="Polar residues" evidence="1">
    <location>
        <begin position="80"/>
        <end position="90"/>
    </location>
</feature>
<comment type="caution">
    <text evidence="2">The sequence shown here is derived from an EMBL/GenBank/DDBJ whole genome shotgun (WGS) entry which is preliminary data.</text>
</comment>
<sequence length="111" mass="10482">MNVGPVYGNTGIAIAGEAASGDASGAINSGSTIQGNNLKGAATNAKGGPTTAGAGGTGGAGSNTPLGTVKSDGGKGAQVSAASRTRSPSSFPCALWMGVVVRPRCLECGKS</sequence>
<dbReference type="Proteomes" id="UP000799439">
    <property type="component" value="Unassembled WGS sequence"/>
</dbReference>
<accession>A0A9P4J4G4</accession>
<feature type="region of interest" description="Disordered" evidence="1">
    <location>
        <begin position="21"/>
        <end position="90"/>
    </location>
</feature>
<dbReference type="AlphaFoldDB" id="A0A9P4J4G4"/>